<proteinExistence type="predicted"/>
<dbReference type="AlphaFoldDB" id="A0AAW0MYX6"/>
<protein>
    <recommendedName>
        <fullName evidence="1">YqaJ viral recombinase domain-containing protein</fullName>
    </recommendedName>
</protein>
<dbReference type="PANTHER" id="PTHR46609:SF7">
    <property type="match status" value="1"/>
</dbReference>
<dbReference type="EMBL" id="JBBPFD010000018">
    <property type="protein sequence ID" value="KAK7888641.1"/>
    <property type="molecule type" value="Genomic_DNA"/>
</dbReference>
<organism evidence="2 3">
    <name type="scientific">Mugilogobius chulae</name>
    <name type="common">yellowstripe goby</name>
    <dbReference type="NCBI Taxonomy" id="88201"/>
    <lineage>
        <taxon>Eukaryota</taxon>
        <taxon>Metazoa</taxon>
        <taxon>Chordata</taxon>
        <taxon>Craniata</taxon>
        <taxon>Vertebrata</taxon>
        <taxon>Euteleostomi</taxon>
        <taxon>Actinopterygii</taxon>
        <taxon>Neopterygii</taxon>
        <taxon>Teleostei</taxon>
        <taxon>Neoteleostei</taxon>
        <taxon>Acanthomorphata</taxon>
        <taxon>Gobiaria</taxon>
        <taxon>Gobiiformes</taxon>
        <taxon>Gobioidei</taxon>
        <taxon>Gobiidae</taxon>
        <taxon>Gobionellinae</taxon>
        <taxon>Mugilogobius</taxon>
    </lineage>
</organism>
<evidence type="ECO:0000259" key="1">
    <source>
        <dbReference type="Pfam" id="PF09588"/>
    </source>
</evidence>
<feature type="domain" description="YqaJ viral recombinase" evidence="1">
    <location>
        <begin position="32"/>
        <end position="106"/>
    </location>
</feature>
<gene>
    <name evidence="2" type="ORF">WMY93_024201</name>
</gene>
<evidence type="ECO:0000313" key="3">
    <source>
        <dbReference type="Proteomes" id="UP001460270"/>
    </source>
</evidence>
<dbReference type="PANTHER" id="PTHR46609">
    <property type="entry name" value="EXONUCLEASE, PHAGE-TYPE/RECB, C-TERMINAL DOMAIN-CONTAINING PROTEIN"/>
    <property type="match status" value="1"/>
</dbReference>
<dbReference type="InterPro" id="IPR051703">
    <property type="entry name" value="NF-kappa-B_Signaling_Reg"/>
</dbReference>
<dbReference type="InterPro" id="IPR019080">
    <property type="entry name" value="YqaJ_viral_recombinase"/>
</dbReference>
<dbReference type="Gene3D" id="3.90.320.10">
    <property type="match status" value="1"/>
</dbReference>
<dbReference type="CDD" id="cd22343">
    <property type="entry name" value="PDDEXK_lambda_exonuclease-like"/>
    <property type="match status" value="1"/>
</dbReference>
<dbReference type="Pfam" id="PF09588">
    <property type="entry name" value="YqaJ"/>
    <property type="match status" value="1"/>
</dbReference>
<sequence length="195" mass="21770">MASCSCTSHHIFKVQGSLPCKRMQYCFQSGTEDPERNSSHTSHEEGLALEPVAVAEYCRVKNTNYWPCGFVIHPDAPWLGTSPDGVVFDPLESPPFGLLEIKCPNVQGQLLLTGLDWCDFVVLAEDDLLVQRIYKDAENTLHFGEGGQMEFDSRFQCSQELLGCQEKRRTQVEDELGQLLVVTTGVSFPEAHTES</sequence>
<evidence type="ECO:0000313" key="2">
    <source>
        <dbReference type="EMBL" id="KAK7888641.1"/>
    </source>
</evidence>
<comment type="caution">
    <text evidence="2">The sequence shown here is derived from an EMBL/GenBank/DDBJ whole genome shotgun (WGS) entry which is preliminary data.</text>
</comment>
<name>A0AAW0MYX6_9GOBI</name>
<accession>A0AAW0MYX6</accession>
<reference evidence="3" key="1">
    <citation type="submission" date="2024-04" db="EMBL/GenBank/DDBJ databases">
        <title>Salinicola lusitanus LLJ914,a marine bacterium isolated from the Okinawa Trough.</title>
        <authorList>
            <person name="Li J."/>
        </authorList>
    </citation>
    <scope>NUCLEOTIDE SEQUENCE [LARGE SCALE GENOMIC DNA]</scope>
</reference>
<keyword evidence="3" id="KW-1185">Reference proteome</keyword>
<dbReference type="GO" id="GO:0006281">
    <property type="term" value="P:DNA repair"/>
    <property type="evidence" value="ECO:0007669"/>
    <property type="project" value="UniProtKB-ARBA"/>
</dbReference>
<dbReference type="InterPro" id="IPR011335">
    <property type="entry name" value="Restrct_endonuc-II-like"/>
</dbReference>
<dbReference type="Proteomes" id="UP001460270">
    <property type="component" value="Unassembled WGS sequence"/>
</dbReference>
<dbReference type="SUPFAM" id="SSF52980">
    <property type="entry name" value="Restriction endonuclease-like"/>
    <property type="match status" value="1"/>
</dbReference>
<dbReference type="InterPro" id="IPR011604">
    <property type="entry name" value="PDDEXK-like_dom_sf"/>
</dbReference>